<dbReference type="Pfam" id="PF01757">
    <property type="entry name" value="Acyl_transf_3"/>
    <property type="match status" value="1"/>
</dbReference>
<feature type="domain" description="Acyltransferase 3" evidence="2">
    <location>
        <begin position="16"/>
        <end position="359"/>
    </location>
</feature>
<feature type="transmembrane region" description="Helical" evidence="1">
    <location>
        <begin position="247"/>
        <end position="265"/>
    </location>
</feature>
<feature type="transmembrane region" description="Helical" evidence="1">
    <location>
        <begin position="319"/>
        <end position="335"/>
    </location>
</feature>
<feature type="transmembrane region" description="Helical" evidence="1">
    <location>
        <begin position="385"/>
        <end position="406"/>
    </location>
</feature>
<dbReference type="InterPro" id="IPR050879">
    <property type="entry name" value="Acyltransferase_3"/>
</dbReference>
<dbReference type="EMBL" id="BAHD01000126">
    <property type="protein sequence ID" value="GAB98319.1"/>
    <property type="molecule type" value="Genomic_DNA"/>
</dbReference>
<keyword evidence="1" id="KW-1133">Transmembrane helix</keyword>
<keyword evidence="3" id="KW-0808">Transferase</keyword>
<evidence type="ECO:0000313" key="3">
    <source>
        <dbReference type="EMBL" id="GAB98319.1"/>
    </source>
</evidence>
<feature type="transmembrane region" description="Helical" evidence="1">
    <location>
        <begin position="157"/>
        <end position="175"/>
    </location>
</feature>
<keyword evidence="4" id="KW-1185">Reference proteome</keyword>
<dbReference type="STRING" id="1184609.KILIM_126_00070"/>
<sequence>MAQRVRAREQRRFYPEVQALRAVAIGMVLLFHFGSGIPFVGGGLVGVDVFFVISGFLISGHLLAELDRTGRVRLADFYARRARRLLPASLSVLLAVAVATALILPREAWGDAGRSVLASAFYAMNLYAAHLTALGGQEAFAALPTVHYWSLSAEEQFYLLWPPLILLAAAVASWLGRRGRAVGRVTAVGIALTVVAVVSFVVALVWTWIDYPVAYFVTVTRVWEFAAGGLVALLLRRWAPTQRTATVLRWLGLILILPGSLLLVLPDVMPGPGVLPAVAAFPAPLAVPAVLGTALVIIAGGTRPGSFLDRVVKWRPTQWLGLISYSVYLWHWPLVPLTEALLGQMGAPVRIALLALSLLLGHVWQRWVEDASRYVPGMKQSTRMSLWAALAGMLVVGGVGLLLAVAGGS</sequence>
<organism evidence="3 4">
    <name type="scientific">Kineosphaera limosa NBRC 100340</name>
    <dbReference type="NCBI Taxonomy" id="1184609"/>
    <lineage>
        <taxon>Bacteria</taxon>
        <taxon>Bacillati</taxon>
        <taxon>Actinomycetota</taxon>
        <taxon>Actinomycetes</taxon>
        <taxon>Micrococcales</taxon>
        <taxon>Dermatophilaceae</taxon>
        <taxon>Kineosphaera</taxon>
    </lineage>
</organism>
<evidence type="ECO:0000259" key="2">
    <source>
        <dbReference type="Pfam" id="PF01757"/>
    </source>
</evidence>
<dbReference type="InterPro" id="IPR002656">
    <property type="entry name" value="Acyl_transf_3_dom"/>
</dbReference>
<feature type="transmembrane region" description="Helical" evidence="1">
    <location>
        <begin position="20"/>
        <end position="39"/>
    </location>
</feature>
<dbReference type="PANTHER" id="PTHR23028:SF53">
    <property type="entry name" value="ACYL_TRANSF_3 DOMAIN-CONTAINING PROTEIN"/>
    <property type="match status" value="1"/>
</dbReference>
<dbReference type="PANTHER" id="PTHR23028">
    <property type="entry name" value="ACETYLTRANSFERASE"/>
    <property type="match status" value="1"/>
</dbReference>
<keyword evidence="1" id="KW-0472">Membrane</keyword>
<proteinExistence type="predicted"/>
<evidence type="ECO:0000256" key="1">
    <source>
        <dbReference type="SAM" id="Phobius"/>
    </source>
</evidence>
<dbReference type="GO" id="GO:0009103">
    <property type="term" value="P:lipopolysaccharide biosynthetic process"/>
    <property type="evidence" value="ECO:0007669"/>
    <property type="project" value="TreeGrafter"/>
</dbReference>
<feature type="transmembrane region" description="Helical" evidence="1">
    <location>
        <begin position="277"/>
        <end position="298"/>
    </location>
</feature>
<evidence type="ECO:0000313" key="4">
    <source>
        <dbReference type="Proteomes" id="UP000008366"/>
    </source>
</evidence>
<keyword evidence="3" id="KW-0012">Acyltransferase</keyword>
<keyword evidence="1" id="KW-0812">Transmembrane</keyword>
<dbReference type="AlphaFoldDB" id="K6XHN3"/>
<feature type="transmembrane region" description="Helical" evidence="1">
    <location>
        <begin position="85"/>
        <end position="104"/>
    </location>
</feature>
<reference evidence="3 4" key="1">
    <citation type="submission" date="2012-08" db="EMBL/GenBank/DDBJ databases">
        <title>Whole genome shotgun sequence of Kineosphaera limosa NBRC 100340.</title>
        <authorList>
            <person name="Yoshida I."/>
            <person name="Isaki S."/>
            <person name="Hosoyama A."/>
            <person name="Tsuchikane K."/>
            <person name="Katsumata H."/>
            <person name="Ando Y."/>
            <person name="Ohji S."/>
            <person name="Hamada M."/>
            <person name="Tamura T."/>
            <person name="Yamazoe A."/>
            <person name="Yamazaki S."/>
            <person name="Fujita N."/>
        </authorList>
    </citation>
    <scope>NUCLEOTIDE SEQUENCE [LARGE SCALE GENOMIC DNA]</scope>
    <source>
        <strain evidence="3 4">NBRC 100340</strain>
    </source>
</reference>
<feature type="transmembrane region" description="Helical" evidence="1">
    <location>
        <begin position="215"/>
        <end position="235"/>
    </location>
</feature>
<feature type="transmembrane region" description="Helical" evidence="1">
    <location>
        <begin position="45"/>
        <end position="64"/>
    </location>
</feature>
<dbReference type="eggNOG" id="COG1835">
    <property type="taxonomic scope" value="Bacteria"/>
</dbReference>
<dbReference type="GO" id="GO:0016747">
    <property type="term" value="F:acyltransferase activity, transferring groups other than amino-acyl groups"/>
    <property type="evidence" value="ECO:0007669"/>
    <property type="project" value="InterPro"/>
</dbReference>
<name>K6XHN3_9MICO</name>
<dbReference type="GO" id="GO:0016020">
    <property type="term" value="C:membrane"/>
    <property type="evidence" value="ECO:0007669"/>
    <property type="project" value="TreeGrafter"/>
</dbReference>
<protein>
    <submittedName>
        <fullName evidence="3">Putative acyltransferase</fullName>
    </submittedName>
</protein>
<gene>
    <name evidence="3" type="ORF">KILIM_126_00070</name>
</gene>
<accession>K6XHN3</accession>
<feature type="transmembrane region" description="Helical" evidence="1">
    <location>
        <begin position="347"/>
        <end position="364"/>
    </location>
</feature>
<comment type="caution">
    <text evidence="3">The sequence shown here is derived from an EMBL/GenBank/DDBJ whole genome shotgun (WGS) entry which is preliminary data.</text>
</comment>
<dbReference type="Proteomes" id="UP000008366">
    <property type="component" value="Unassembled WGS sequence"/>
</dbReference>
<feature type="transmembrane region" description="Helical" evidence="1">
    <location>
        <begin position="187"/>
        <end position="209"/>
    </location>
</feature>